<accession>A0A0L6VR53</accession>
<dbReference type="Proteomes" id="UP000037035">
    <property type="component" value="Unassembled WGS sequence"/>
</dbReference>
<evidence type="ECO:0000313" key="3">
    <source>
        <dbReference type="Proteomes" id="UP000037035"/>
    </source>
</evidence>
<keyword evidence="1" id="KW-0472">Membrane</keyword>
<keyword evidence="1" id="KW-0812">Transmembrane</keyword>
<gene>
    <name evidence="2" type="ORF">VP01_1238g1</name>
</gene>
<sequence length="521" mass="58544">MFQKKTLGYVLPNHLNIYVCDHIFPGGIIQDDIFMAHQLIWNLVISQEYFTYYLRMKITQLATVEMKITNSASPNCIIFFSGCASWHFGICTLTISVRLVSLVLLYVSGLILILRNCSDWVGDFVFQTQTWNLAFLSKWIWSLTMDSRKKNLHQPWGGLGLVHISHECCSPFARSTADWLLSWGWKALTKPYMRIHAPIEHFFLPHFDCLAVDLGGGCLMPSWHNGLDLNSWVERTGGGTVKGGGGDIAKGGRRPHDIHHLKIWIKYLSDIVYLPLYHCISWLWVVGLGTLQSCYRGGGLEDMDEGLDHVAGLLDPCKDSLTSQAPHTEIISNTGPLNCHKQVYIRLHKQKTQVISSFILIPESPFSFSPSIINHTIIIVGFVISSMIRPCHYNVAEVGCDGHSGRSACDLQVCVTFAPANLTMAVALFHTYFSYCSLIISIYIHKYACIKYHMLFISIFICCISGEEHDVGSSLYVEMSCGKYSVSGGDRWQLSSCSARGMCWGHKGCMVHLEHSISQLK</sequence>
<evidence type="ECO:0000256" key="1">
    <source>
        <dbReference type="SAM" id="Phobius"/>
    </source>
</evidence>
<keyword evidence="1" id="KW-1133">Transmembrane helix</keyword>
<dbReference type="VEuPathDB" id="FungiDB:VP01_1238g1"/>
<dbReference type="AlphaFoldDB" id="A0A0L6VR53"/>
<proteinExistence type="predicted"/>
<keyword evidence="3" id="KW-1185">Reference proteome</keyword>
<comment type="caution">
    <text evidence="2">The sequence shown here is derived from an EMBL/GenBank/DDBJ whole genome shotgun (WGS) entry which is preliminary data.</text>
</comment>
<dbReference type="EMBL" id="LAVV01002654">
    <property type="protein sequence ID" value="KNZ62670.1"/>
    <property type="molecule type" value="Genomic_DNA"/>
</dbReference>
<feature type="transmembrane region" description="Helical" evidence="1">
    <location>
        <begin position="422"/>
        <end position="444"/>
    </location>
</feature>
<name>A0A0L6VR53_9BASI</name>
<reference evidence="2 3" key="1">
    <citation type="submission" date="2015-08" db="EMBL/GenBank/DDBJ databases">
        <title>Next Generation Sequencing and Analysis of the Genome of Puccinia sorghi L Schw, the Causal Agent of Maize Common Rust.</title>
        <authorList>
            <person name="Rochi L."/>
            <person name="Burguener G."/>
            <person name="Darino M."/>
            <person name="Turjanski A."/>
            <person name="Kreff E."/>
            <person name="Dieguez M.J."/>
            <person name="Sacco F."/>
        </authorList>
    </citation>
    <scope>NUCLEOTIDE SEQUENCE [LARGE SCALE GENOMIC DNA]</scope>
    <source>
        <strain evidence="2 3">RO10H11247</strain>
    </source>
</reference>
<organism evidence="2 3">
    <name type="scientific">Puccinia sorghi</name>
    <dbReference type="NCBI Taxonomy" id="27349"/>
    <lineage>
        <taxon>Eukaryota</taxon>
        <taxon>Fungi</taxon>
        <taxon>Dikarya</taxon>
        <taxon>Basidiomycota</taxon>
        <taxon>Pucciniomycotina</taxon>
        <taxon>Pucciniomycetes</taxon>
        <taxon>Pucciniales</taxon>
        <taxon>Pucciniaceae</taxon>
        <taxon>Puccinia</taxon>
    </lineage>
</organism>
<protein>
    <submittedName>
        <fullName evidence="2">Uncharacterized protein</fullName>
    </submittedName>
</protein>
<evidence type="ECO:0000313" key="2">
    <source>
        <dbReference type="EMBL" id="KNZ62670.1"/>
    </source>
</evidence>